<feature type="compositionally biased region" description="Acidic residues" evidence="1">
    <location>
        <begin position="44"/>
        <end position="63"/>
    </location>
</feature>
<sequence>MKKFKKLHTALLVGASLVLVSACSNGEEAEEQEVAEVVEVELDEAEEVEGTEEESEEAVELELESSSAPDETDAEMIEQMEAEENVDEAMVYVTDDGYVLVSMFVNEGVDVDAAEVLAQQYGEELLAKYADHVVDIEVLQGNDFLTHLVVE</sequence>
<reference evidence="3" key="1">
    <citation type="journal article" date="2014" name="Genome Announc.">
        <title>Draft Genome Sequences of Three Alkaliphilic Bacillus Strains, Bacillus wakoensis JCM 9140T, Bacillus akibai JCM 9157T, and Bacillus hemicellulosilyticus JCM 9152T.</title>
        <authorList>
            <person name="Yuki M."/>
            <person name="Oshima K."/>
            <person name="Suda W."/>
            <person name="Oshida Y."/>
            <person name="Kitamura K."/>
            <person name="Iida T."/>
            <person name="Hattori M."/>
            <person name="Ohkuma M."/>
        </authorList>
    </citation>
    <scope>NUCLEOTIDE SEQUENCE [LARGE SCALE GENOMIC DNA]</scope>
    <source>
        <strain evidence="3">JCM 9140</strain>
    </source>
</reference>
<name>W4Q3H8_9BACI</name>
<dbReference type="EMBL" id="BAUT01000021">
    <property type="protein sequence ID" value="GAE26283.1"/>
    <property type="molecule type" value="Genomic_DNA"/>
</dbReference>
<feature type="region of interest" description="Disordered" evidence="1">
    <location>
        <begin position="44"/>
        <end position="73"/>
    </location>
</feature>
<comment type="caution">
    <text evidence="3">The sequence shown here is derived from an EMBL/GenBank/DDBJ whole genome shotgun (WGS) entry which is preliminary data.</text>
</comment>
<accession>W4Q3H8</accession>
<dbReference type="AlphaFoldDB" id="W4Q3H8"/>
<feature type="signal peptide" evidence="2">
    <location>
        <begin position="1"/>
        <end position="26"/>
    </location>
</feature>
<dbReference type="Proteomes" id="UP000018890">
    <property type="component" value="Unassembled WGS sequence"/>
</dbReference>
<evidence type="ECO:0000313" key="3">
    <source>
        <dbReference type="EMBL" id="GAE26283.1"/>
    </source>
</evidence>
<evidence type="ECO:0000313" key="4">
    <source>
        <dbReference type="Proteomes" id="UP000018890"/>
    </source>
</evidence>
<dbReference type="PROSITE" id="PS51257">
    <property type="entry name" value="PROKAR_LIPOPROTEIN"/>
    <property type="match status" value="1"/>
</dbReference>
<feature type="chain" id="PRO_5038958880" description="Lipoprotein" evidence="2">
    <location>
        <begin position="27"/>
        <end position="151"/>
    </location>
</feature>
<proteinExistence type="predicted"/>
<protein>
    <recommendedName>
        <fullName evidence="5">Lipoprotein</fullName>
    </recommendedName>
</protein>
<dbReference type="RefSeq" id="WP_034745703.1">
    <property type="nucleotide sequence ID" value="NZ_BAUT01000021.1"/>
</dbReference>
<keyword evidence="2" id="KW-0732">Signal</keyword>
<keyword evidence="4" id="KW-1185">Reference proteome</keyword>
<dbReference type="STRING" id="1236970.JCM9140_2332"/>
<gene>
    <name evidence="3" type="ORF">JCM9140_2332</name>
</gene>
<organism evidence="3 4">
    <name type="scientific">Halalkalibacter wakoensis JCM 9140</name>
    <dbReference type="NCBI Taxonomy" id="1236970"/>
    <lineage>
        <taxon>Bacteria</taxon>
        <taxon>Bacillati</taxon>
        <taxon>Bacillota</taxon>
        <taxon>Bacilli</taxon>
        <taxon>Bacillales</taxon>
        <taxon>Bacillaceae</taxon>
        <taxon>Halalkalibacter</taxon>
    </lineage>
</organism>
<evidence type="ECO:0008006" key="5">
    <source>
        <dbReference type="Google" id="ProtNLM"/>
    </source>
</evidence>
<evidence type="ECO:0000256" key="2">
    <source>
        <dbReference type="SAM" id="SignalP"/>
    </source>
</evidence>
<evidence type="ECO:0000256" key="1">
    <source>
        <dbReference type="SAM" id="MobiDB-lite"/>
    </source>
</evidence>